<evidence type="ECO:0000256" key="4">
    <source>
        <dbReference type="ARBA" id="ARBA00022989"/>
    </source>
</evidence>
<proteinExistence type="inferred from homology"/>
<evidence type="ECO:0008006" key="10">
    <source>
        <dbReference type="Google" id="ProtNLM"/>
    </source>
</evidence>
<dbReference type="Proteomes" id="UP001295684">
    <property type="component" value="Unassembled WGS sequence"/>
</dbReference>
<keyword evidence="9" id="KW-1185">Reference proteome</keyword>
<evidence type="ECO:0000256" key="1">
    <source>
        <dbReference type="ARBA" id="ARBA00004141"/>
    </source>
</evidence>
<evidence type="ECO:0000256" key="2">
    <source>
        <dbReference type="ARBA" id="ARBA00008573"/>
    </source>
</evidence>
<evidence type="ECO:0000256" key="3">
    <source>
        <dbReference type="ARBA" id="ARBA00022692"/>
    </source>
</evidence>
<reference evidence="8" key="1">
    <citation type="submission" date="2023-07" db="EMBL/GenBank/DDBJ databases">
        <authorList>
            <consortium name="AG Swart"/>
            <person name="Singh M."/>
            <person name="Singh A."/>
            <person name="Seah K."/>
            <person name="Emmerich C."/>
        </authorList>
    </citation>
    <scope>NUCLEOTIDE SEQUENCE</scope>
    <source>
        <strain evidence="8">DP1</strain>
    </source>
</reference>
<keyword evidence="4 7" id="KW-1133">Transmembrane helix</keyword>
<evidence type="ECO:0000256" key="7">
    <source>
        <dbReference type="SAM" id="Phobius"/>
    </source>
</evidence>
<feature type="transmembrane region" description="Helical" evidence="7">
    <location>
        <begin position="25"/>
        <end position="51"/>
    </location>
</feature>
<feature type="transmembrane region" description="Helical" evidence="7">
    <location>
        <begin position="97"/>
        <end position="114"/>
    </location>
</feature>
<evidence type="ECO:0000256" key="6">
    <source>
        <dbReference type="RuleBase" id="RU362006"/>
    </source>
</evidence>
<comment type="similarity">
    <text evidence="2 6">Belongs to the DP1 family.</text>
</comment>
<dbReference type="EMBL" id="CAMPGE010022386">
    <property type="protein sequence ID" value="CAI2380431.1"/>
    <property type="molecule type" value="Genomic_DNA"/>
</dbReference>
<comment type="caution">
    <text evidence="8">The sequence shown here is derived from an EMBL/GenBank/DDBJ whole genome shotgun (WGS) entry which is preliminary data.</text>
</comment>
<evidence type="ECO:0000256" key="5">
    <source>
        <dbReference type="ARBA" id="ARBA00023136"/>
    </source>
</evidence>
<organism evidence="8 9">
    <name type="scientific">Euplotes crassus</name>
    <dbReference type="NCBI Taxonomy" id="5936"/>
    <lineage>
        <taxon>Eukaryota</taxon>
        <taxon>Sar</taxon>
        <taxon>Alveolata</taxon>
        <taxon>Ciliophora</taxon>
        <taxon>Intramacronucleata</taxon>
        <taxon>Spirotrichea</taxon>
        <taxon>Hypotrichia</taxon>
        <taxon>Euplotida</taxon>
        <taxon>Euplotidae</taxon>
        <taxon>Moneuplotes</taxon>
    </lineage>
</organism>
<dbReference type="GO" id="GO:0016020">
    <property type="term" value="C:membrane"/>
    <property type="evidence" value="ECO:0007669"/>
    <property type="project" value="UniProtKB-SubCell"/>
</dbReference>
<gene>
    <name evidence="8" type="ORF">ECRASSUSDP1_LOCUS21865</name>
</gene>
<dbReference type="PANTHER" id="PTHR12300:SF161">
    <property type="entry name" value="RECEPTOR EXPRESSION-ENHANCING PROTEIN"/>
    <property type="match status" value="1"/>
</dbReference>
<accession>A0AAD1XXL5</accession>
<protein>
    <recommendedName>
        <fullName evidence="10">Receptor expression-enhancing protein</fullName>
    </recommendedName>
</protein>
<dbReference type="AlphaFoldDB" id="A0AAD1XXL5"/>
<keyword evidence="5 7" id="KW-0472">Membrane</keyword>
<evidence type="ECO:0000313" key="8">
    <source>
        <dbReference type="EMBL" id="CAI2380431.1"/>
    </source>
</evidence>
<name>A0AAD1XXL5_EUPCR</name>
<dbReference type="InterPro" id="IPR004345">
    <property type="entry name" value="TB2_DP1_HVA22"/>
</dbReference>
<sequence>MEKIDQYVGIIAEKTGQDPTLVRNVLMGVILVVFVFGFGASIIANIVGVFYPAFQSFKALESEKSVDDKKWLTYWCIFSIFTIVDQFGHVILVWVPFYYILKLCFLMYLFLPYTDGASKIYVTYVLPIYEKYHKNIEAVGEKYADLTSVEFKMDKNEAKKAE</sequence>
<keyword evidence="3 7" id="KW-0812">Transmembrane</keyword>
<comment type="subcellular location">
    <subcellularLocation>
        <location evidence="1 6">Membrane</location>
        <topology evidence="1 6">Multi-pass membrane protein</topology>
    </subcellularLocation>
</comment>
<dbReference type="PANTHER" id="PTHR12300">
    <property type="entry name" value="HVA22-LIKE PROTEINS"/>
    <property type="match status" value="1"/>
</dbReference>
<evidence type="ECO:0000313" key="9">
    <source>
        <dbReference type="Proteomes" id="UP001295684"/>
    </source>
</evidence>
<dbReference type="Pfam" id="PF03134">
    <property type="entry name" value="TB2_DP1_HVA22"/>
    <property type="match status" value="1"/>
</dbReference>